<evidence type="ECO:0000313" key="13">
    <source>
        <dbReference type="Proteomes" id="UP000217895"/>
    </source>
</evidence>
<feature type="domain" description="Histidine kinase" evidence="11">
    <location>
        <begin position="448"/>
        <end position="665"/>
    </location>
</feature>
<accession>A0A1Z4JN66</accession>
<dbReference type="Pfam" id="PF05226">
    <property type="entry name" value="CHASE2"/>
    <property type="match status" value="1"/>
</dbReference>
<gene>
    <name evidence="12" type="ORF">NIES2135_49610</name>
</gene>
<dbReference type="FunFam" id="3.30.565.10:FF:000010">
    <property type="entry name" value="Sensor histidine kinase RcsC"/>
    <property type="match status" value="1"/>
</dbReference>
<dbReference type="EMBL" id="AP018203">
    <property type="protein sequence ID" value="BAY58088.1"/>
    <property type="molecule type" value="Genomic_DNA"/>
</dbReference>
<dbReference type="InterPro" id="IPR004358">
    <property type="entry name" value="Sig_transdc_His_kin-like_C"/>
</dbReference>
<comment type="catalytic activity">
    <reaction evidence="1">
        <text>ATP + protein L-histidine = ADP + protein N-phospho-L-histidine.</text>
        <dbReference type="EC" id="2.7.13.3"/>
    </reaction>
</comment>
<evidence type="ECO:0000256" key="6">
    <source>
        <dbReference type="ARBA" id="ARBA00022777"/>
    </source>
</evidence>
<keyword evidence="4" id="KW-0597">Phosphoprotein</keyword>
<dbReference type="InterPro" id="IPR036097">
    <property type="entry name" value="HisK_dim/P_sf"/>
</dbReference>
<evidence type="ECO:0000256" key="3">
    <source>
        <dbReference type="ARBA" id="ARBA00012438"/>
    </source>
</evidence>
<dbReference type="AlphaFoldDB" id="A0A1Z4JN66"/>
<reference evidence="12 13" key="1">
    <citation type="submission" date="2017-06" db="EMBL/GenBank/DDBJ databases">
        <title>Genome sequencing of cyanobaciteial culture collection at National Institute for Environmental Studies (NIES).</title>
        <authorList>
            <person name="Hirose Y."/>
            <person name="Shimura Y."/>
            <person name="Fujisawa T."/>
            <person name="Nakamura Y."/>
            <person name="Kawachi M."/>
        </authorList>
    </citation>
    <scope>NUCLEOTIDE SEQUENCE [LARGE SCALE GENOMIC DNA]</scope>
    <source>
        <strain evidence="12 13">NIES-2135</strain>
    </source>
</reference>
<dbReference type="Pfam" id="PF00512">
    <property type="entry name" value="HisKA"/>
    <property type="match status" value="1"/>
</dbReference>
<evidence type="ECO:0000256" key="1">
    <source>
        <dbReference type="ARBA" id="ARBA00000085"/>
    </source>
</evidence>
<dbReference type="InterPro" id="IPR003661">
    <property type="entry name" value="HisK_dim/P_dom"/>
</dbReference>
<dbReference type="SMART" id="SM00388">
    <property type="entry name" value="HisKA"/>
    <property type="match status" value="1"/>
</dbReference>
<dbReference type="PANTHER" id="PTHR43711:SF29">
    <property type="entry name" value="HISTIDINE KINASE"/>
    <property type="match status" value="1"/>
</dbReference>
<evidence type="ECO:0000256" key="9">
    <source>
        <dbReference type="SAM" id="Coils"/>
    </source>
</evidence>
<dbReference type="Gene3D" id="1.10.287.130">
    <property type="match status" value="1"/>
</dbReference>
<sequence length="691" mass="76735">MRQWVRVSLSTIATATAVLGMQLAGAFQQLELMVLDQWFRARLLEPVDSRLVIVTIDESDFNSLRQYPISDELLAELLTKIQRQKPRVVGMDLYRNLPVEPGHAALQKVYSQMSNLIGIEKTISGNNFPSVDPPPILRQRNQIAASDIVLDHDGKVRRNLLSLRVNKLWGKDSRTLETLGTRLALEYLKAEGITPKPISGTSQIQLGRARLEALSPTTGGYVRADTGGFQLMANFRNLRQRFTSVSFNDVLQDRVPAGLMQDRIVVIGSIAESLNDRFFTPYSQTAQMTSAGVEVHADFSSQLISAAIEGRPLLRGVPAGVGGAWLLIWLGGGAVLGWRVKSLRLALILAVGVTLSGIAGTYLLFLAGWWMPIVAPILGMKLVALTMRMHLVWRSLSESHDMLQHYAKTLEQKVEERTQALKQQNLELMQAKQEAEAADRAKTTFLANVNHELRTPLSIILSSSELMGYDKSLAPKQKERLTMITQSVQHLLDLINGVLELAKLEANAETVELQAVSIPQMLHSLEELYQPQAIARDLTLTLHCDQEVPEWVQTDECKLRQVLMNLLTNALKFTQQGAISLRVLWIEASRLRFEVEDTGIGIAPHEMQSLFKPFMQTESGRRSGQGSGLGLSISQQLLQLLGSKLQVHSTLQVGTMFWFDLDAEFVTSAESDASASEVAITHLELRDRLGA</sequence>
<keyword evidence="10 12" id="KW-0812">Transmembrane</keyword>
<keyword evidence="5" id="KW-0808">Transferase</keyword>
<keyword evidence="13" id="KW-1185">Reference proteome</keyword>
<comment type="similarity">
    <text evidence="2">In the N-terminal section; belongs to the phytochrome family.</text>
</comment>
<feature type="transmembrane region" description="Helical" evidence="10">
    <location>
        <begin position="345"/>
        <end position="367"/>
    </location>
</feature>
<evidence type="ECO:0000256" key="8">
    <source>
        <dbReference type="ARBA" id="ARBA00074306"/>
    </source>
</evidence>
<feature type="transmembrane region" description="Helical" evidence="10">
    <location>
        <begin position="317"/>
        <end position="338"/>
    </location>
</feature>
<feature type="coiled-coil region" evidence="9">
    <location>
        <begin position="407"/>
        <end position="441"/>
    </location>
</feature>
<protein>
    <recommendedName>
        <fullName evidence="8">Circadian input-output histidine kinase CikA</fullName>
        <ecNumber evidence="3">2.7.13.3</ecNumber>
    </recommendedName>
</protein>
<evidence type="ECO:0000256" key="7">
    <source>
        <dbReference type="ARBA" id="ARBA00023012"/>
    </source>
</evidence>
<keyword evidence="10" id="KW-0472">Membrane</keyword>
<dbReference type="PANTHER" id="PTHR43711">
    <property type="entry name" value="TWO-COMPONENT HISTIDINE KINASE"/>
    <property type="match status" value="1"/>
</dbReference>
<dbReference type="Proteomes" id="UP000217895">
    <property type="component" value="Chromosome"/>
</dbReference>
<evidence type="ECO:0000259" key="11">
    <source>
        <dbReference type="PROSITE" id="PS50109"/>
    </source>
</evidence>
<evidence type="ECO:0000256" key="2">
    <source>
        <dbReference type="ARBA" id="ARBA00006402"/>
    </source>
</evidence>
<dbReference type="InterPro" id="IPR003594">
    <property type="entry name" value="HATPase_dom"/>
</dbReference>
<proteinExistence type="inferred from homology"/>
<keyword evidence="10" id="KW-1133">Transmembrane helix</keyword>
<keyword evidence="6" id="KW-0418">Kinase</keyword>
<dbReference type="CDD" id="cd16922">
    <property type="entry name" value="HATPase_EvgS-ArcB-TorS-like"/>
    <property type="match status" value="1"/>
</dbReference>
<evidence type="ECO:0000256" key="10">
    <source>
        <dbReference type="SAM" id="Phobius"/>
    </source>
</evidence>
<evidence type="ECO:0000256" key="5">
    <source>
        <dbReference type="ARBA" id="ARBA00022679"/>
    </source>
</evidence>
<evidence type="ECO:0000313" key="12">
    <source>
        <dbReference type="EMBL" id="BAY58088.1"/>
    </source>
</evidence>
<organism evidence="12 13">
    <name type="scientific">Leptolyngbya boryana NIES-2135</name>
    <dbReference type="NCBI Taxonomy" id="1973484"/>
    <lineage>
        <taxon>Bacteria</taxon>
        <taxon>Bacillati</taxon>
        <taxon>Cyanobacteriota</taxon>
        <taxon>Cyanophyceae</taxon>
        <taxon>Leptolyngbyales</taxon>
        <taxon>Leptolyngbyaceae</taxon>
        <taxon>Leptolyngbya group</taxon>
        <taxon>Leptolyngbya</taxon>
    </lineage>
</organism>
<name>A0A1Z4JN66_LEPBY</name>
<dbReference type="SUPFAM" id="SSF55874">
    <property type="entry name" value="ATPase domain of HSP90 chaperone/DNA topoisomerase II/histidine kinase"/>
    <property type="match status" value="1"/>
</dbReference>
<keyword evidence="9" id="KW-0175">Coiled coil</keyword>
<evidence type="ECO:0000256" key="4">
    <source>
        <dbReference type="ARBA" id="ARBA00022553"/>
    </source>
</evidence>
<dbReference type="InterPro" id="IPR050736">
    <property type="entry name" value="Sensor_HK_Regulatory"/>
</dbReference>
<dbReference type="EC" id="2.7.13.3" evidence="3"/>
<dbReference type="SMART" id="SM00387">
    <property type="entry name" value="HATPase_c"/>
    <property type="match status" value="1"/>
</dbReference>
<dbReference type="GO" id="GO:0000155">
    <property type="term" value="F:phosphorelay sensor kinase activity"/>
    <property type="evidence" value="ECO:0007669"/>
    <property type="project" value="InterPro"/>
</dbReference>
<dbReference type="Pfam" id="PF02518">
    <property type="entry name" value="HATPase_c"/>
    <property type="match status" value="1"/>
</dbReference>
<dbReference type="InterPro" id="IPR007890">
    <property type="entry name" value="CHASE2"/>
</dbReference>
<dbReference type="SMART" id="SM01080">
    <property type="entry name" value="CHASE2"/>
    <property type="match status" value="1"/>
</dbReference>
<dbReference type="PROSITE" id="PS50109">
    <property type="entry name" value="HIS_KIN"/>
    <property type="match status" value="1"/>
</dbReference>
<dbReference type="Gene3D" id="3.30.565.10">
    <property type="entry name" value="Histidine kinase-like ATPase, C-terminal domain"/>
    <property type="match status" value="1"/>
</dbReference>
<dbReference type="InterPro" id="IPR036890">
    <property type="entry name" value="HATPase_C_sf"/>
</dbReference>
<dbReference type="InterPro" id="IPR005467">
    <property type="entry name" value="His_kinase_dom"/>
</dbReference>
<dbReference type="SUPFAM" id="SSF47384">
    <property type="entry name" value="Homodimeric domain of signal transducing histidine kinase"/>
    <property type="match status" value="1"/>
</dbReference>
<dbReference type="CDD" id="cd00082">
    <property type="entry name" value="HisKA"/>
    <property type="match status" value="1"/>
</dbReference>
<keyword evidence="7" id="KW-0902">Two-component regulatory system</keyword>
<dbReference type="PRINTS" id="PR00344">
    <property type="entry name" value="BCTRLSENSOR"/>
</dbReference>